<sequence>MKIIVGIFSLFILTALGMETEFGQFESDPKGYNIQESDPDEPSDDDTELQQEAPLKEEMEAEEEQKDIGNELEAEQGSCKTYSSCADIKKDNPSSQSGTYHITINNRNIQVYCDMGSLCGVGGGWTRLGKLDMMVSSAKCPSSLHMVIQSGTRICTKNKAGCNSVSIPSQGVPYSMVCGRVRGYQKYTLDAFHHHQSSSINSPYVDGVSITHGSPRKHIWSLAAGFSESTKNVHYGCPCNYGATVKPAPFVGNDFYCESGFSHGPQNHFSLSDPLWDKKQCREQEAPCCNRILLPWFRKSIGFTTADNIEMRVCSDQDTNDENIGIDQYEFYVM</sequence>
<evidence type="ECO:0000256" key="5">
    <source>
        <dbReference type="SAM" id="MobiDB-lite"/>
    </source>
</evidence>
<name>A0A1X7UNW7_AMPQE</name>
<evidence type="ECO:0000256" key="4">
    <source>
        <dbReference type="ARBA" id="ARBA00023157"/>
    </source>
</evidence>
<dbReference type="InterPro" id="IPR036056">
    <property type="entry name" value="Fibrinogen-like_C"/>
</dbReference>
<dbReference type="EnsemblMetazoa" id="Aqu2.1.29463_001">
    <property type="protein sequence ID" value="Aqu2.1.29463_001"/>
    <property type="gene ID" value="Aqu2.1.29463"/>
</dbReference>
<dbReference type="NCBIfam" id="NF040941">
    <property type="entry name" value="GGGWT_bact"/>
    <property type="match status" value="1"/>
</dbReference>
<organism evidence="7">
    <name type="scientific">Amphimedon queenslandica</name>
    <name type="common">Sponge</name>
    <dbReference type="NCBI Taxonomy" id="400682"/>
    <lineage>
        <taxon>Eukaryota</taxon>
        <taxon>Metazoa</taxon>
        <taxon>Porifera</taxon>
        <taxon>Demospongiae</taxon>
        <taxon>Heteroscleromorpha</taxon>
        <taxon>Haplosclerida</taxon>
        <taxon>Niphatidae</taxon>
        <taxon>Amphimedon</taxon>
    </lineage>
</organism>
<dbReference type="PANTHER" id="PTHR16146:SF46">
    <property type="entry name" value="INTELECTIN-1A-RELATED"/>
    <property type="match status" value="1"/>
</dbReference>
<reference evidence="7" key="1">
    <citation type="submission" date="2017-05" db="UniProtKB">
        <authorList>
            <consortium name="EnsemblMetazoa"/>
        </authorList>
    </citation>
    <scope>IDENTIFICATION</scope>
</reference>
<dbReference type="InParanoid" id="A0A1X7UNW7"/>
<dbReference type="SUPFAM" id="SSF56496">
    <property type="entry name" value="Fibrinogen C-terminal domain-like"/>
    <property type="match status" value="1"/>
</dbReference>
<dbReference type="GO" id="GO:0070492">
    <property type="term" value="F:oligosaccharide binding"/>
    <property type="evidence" value="ECO:0007669"/>
    <property type="project" value="TreeGrafter"/>
</dbReference>
<dbReference type="GO" id="GO:0005615">
    <property type="term" value="C:extracellular space"/>
    <property type="evidence" value="ECO:0007669"/>
    <property type="project" value="TreeGrafter"/>
</dbReference>
<dbReference type="GO" id="GO:0046872">
    <property type="term" value="F:metal ion binding"/>
    <property type="evidence" value="ECO:0007669"/>
    <property type="project" value="UniProtKB-KW"/>
</dbReference>
<protein>
    <recommendedName>
        <fullName evidence="8">Fibrinogen C-terminal domain-containing protein</fullName>
    </recommendedName>
</protein>
<feature type="region of interest" description="Disordered" evidence="5">
    <location>
        <begin position="27"/>
        <end position="68"/>
    </location>
</feature>
<keyword evidence="4" id="KW-1015">Disulfide bond</keyword>
<feature type="chain" id="PRO_5013231180" description="Fibrinogen C-terminal domain-containing protein" evidence="6">
    <location>
        <begin position="18"/>
        <end position="334"/>
    </location>
</feature>
<feature type="compositionally biased region" description="Acidic residues" evidence="5">
    <location>
        <begin position="59"/>
        <end position="68"/>
    </location>
</feature>
<evidence type="ECO:0000313" key="7">
    <source>
        <dbReference type="EnsemblMetazoa" id="Aqu2.1.29463_001"/>
    </source>
</evidence>
<keyword evidence="2" id="KW-0430">Lectin</keyword>
<evidence type="ECO:0000256" key="6">
    <source>
        <dbReference type="SAM" id="SignalP"/>
    </source>
</evidence>
<dbReference type="InterPro" id="IPR014716">
    <property type="entry name" value="Fibrinogen_a/b/g_C_1"/>
</dbReference>
<evidence type="ECO:0008006" key="8">
    <source>
        <dbReference type="Google" id="ProtNLM"/>
    </source>
</evidence>
<accession>A0A1X7UNW7</accession>
<evidence type="ECO:0000256" key="2">
    <source>
        <dbReference type="ARBA" id="ARBA00022734"/>
    </source>
</evidence>
<dbReference type="Gene3D" id="3.90.215.10">
    <property type="entry name" value="Gamma Fibrinogen, chain A, domain 1"/>
    <property type="match status" value="1"/>
</dbReference>
<dbReference type="OrthoDB" id="5971203at2759"/>
<evidence type="ECO:0000256" key="3">
    <source>
        <dbReference type="ARBA" id="ARBA00022837"/>
    </source>
</evidence>
<keyword evidence="3" id="KW-0106">Calcium</keyword>
<dbReference type="AlphaFoldDB" id="A0A1X7UNW7"/>
<feature type="signal peptide" evidence="6">
    <location>
        <begin position="1"/>
        <end position="17"/>
    </location>
</feature>
<feature type="compositionally biased region" description="Acidic residues" evidence="5">
    <location>
        <begin position="37"/>
        <end position="49"/>
    </location>
</feature>
<evidence type="ECO:0000256" key="1">
    <source>
        <dbReference type="ARBA" id="ARBA00022723"/>
    </source>
</evidence>
<proteinExistence type="predicted"/>
<dbReference type="PANTHER" id="PTHR16146">
    <property type="entry name" value="INTELECTIN"/>
    <property type="match status" value="1"/>
</dbReference>
<keyword evidence="6" id="KW-0732">Signal</keyword>
<keyword evidence="1" id="KW-0479">Metal-binding</keyword>